<dbReference type="PANTHER" id="PTHR43649">
    <property type="entry name" value="ARABINOSE-BINDING PROTEIN-RELATED"/>
    <property type="match status" value="1"/>
</dbReference>
<evidence type="ECO:0000313" key="2">
    <source>
        <dbReference type="EMBL" id="SEE65095.1"/>
    </source>
</evidence>
<dbReference type="Gene3D" id="3.40.190.10">
    <property type="entry name" value="Periplasmic binding protein-like II"/>
    <property type="match status" value="1"/>
</dbReference>
<dbReference type="Proteomes" id="UP000199220">
    <property type="component" value="Unassembled WGS sequence"/>
</dbReference>
<dbReference type="EMBL" id="FNTX01000002">
    <property type="protein sequence ID" value="SEE65095.1"/>
    <property type="molecule type" value="Genomic_DNA"/>
</dbReference>
<accession>A0A1H5KJX9</accession>
<dbReference type="AlphaFoldDB" id="A0A1H5KJX9"/>
<dbReference type="PANTHER" id="PTHR43649:SF12">
    <property type="entry name" value="DIACETYLCHITOBIOSE BINDING PROTEIN DASA"/>
    <property type="match status" value="1"/>
</dbReference>
<evidence type="ECO:0000256" key="1">
    <source>
        <dbReference type="SAM" id="SignalP"/>
    </source>
</evidence>
<name>A0A1H5KJX9_9MICO</name>
<dbReference type="SUPFAM" id="SSF53850">
    <property type="entry name" value="Periplasmic binding protein-like II"/>
    <property type="match status" value="1"/>
</dbReference>
<dbReference type="Pfam" id="PF01547">
    <property type="entry name" value="SBP_bac_1"/>
    <property type="match status" value="1"/>
</dbReference>
<gene>
    <name evidence="2" type="ORF">SAMN04488554_2308</name>
</gene>
<reference evidence="3" key="1">
    <citation type="submission" date="2016-10" db="EMBL/GenBank/DDBJ databases">
        <authorList>
            <person name="Varghese N."/>
            <person name="Submissions S."/>
        </authorList>
    </citation>
    <scope>NUCLEOTIDE SEQUENCE [LARGE SCALE GENOMIC DNA]</scope>
    <source>
        <strain evidence="3">DSM 21368</strain>
    </source>
</reference>
<dbReference type="STRING" id="648782.SAMN04488554_2308"/>
<evidence type="ECO:0000313" key="3">
    <source>
        <dbReference type="Proteomes" id="UP000199220"/>
    </source>
</evidence>
<dbReference type="InterPro" id="IPR006059">
    <property type="entry name" value="SBP"/>
</dbReference>
<sequence length="434" mass="45637">MHPIPSNNRRRHATWTALLLTGALTLAACGSGGESGGTSPSDDVELTFLNQSRGQEDALLELAAQYSEETGVTVTIDSPGPADFPARLQSMAQSGDMPDLYSVIDAFTMAPYYKADWAMDLAPELDGDWGESFDPVALELATYQEGNNLDIPAGLYSVHWDLTSYGLYVDPASTGIDPENAPQTVEDLIDTLESADSTGQFSIAASQVGHLMQTYASNFMTDQEIEATLNGEASWETDAWRSTFQLLVDLREAGVVANGSIPGGADDNPNVERAFFNSHTVGAIFDNTAAVAVAGTTAPDYTDYVTMGLSSAAEGTEPARAVVRLGKGAAVNPNGDHPDEALAFLQWLTAPEQQSVFANEVGVIPTNIEVVENGDMLAPMTGLAEGLSSAQTVRASFTPDVVAAIGAGAQSLMLGEVTVDELLADVQTAQEASA</sequence>
<protein>
    <submittedName>
        <fullName evidence="2">ABC-type glycerol-3-phosphate transport system, substrate-binding protein</fullName>
    </submittedName>
</protein>
<dbReference type="OrthoDB" id="7918484at2"/>
<feature type="chain" id="PRO_5039559365" evidence="1">
    <location>
        <begin position="28"/>
        <end position="434"/>
    </location>
</feature>
<dbReference type="InterPro" id="IPR050490">
    <property type="entry name" value="Bact_solute-bd_prot1"/>
</dbReference>
<feature type="signal peptide" evidence="1">
    <location>
        <begin position="1"/>
        <end position="27"/>
    </location>
</feature>
<keyword evidence="3" id="KW-1185">Reference proteome</keyword>
<dbReference type="RefSeq" id="WP_089773289.1">
    <property type="nucleotide sequence ID" value="NZ_FNTX01000002.1"/>
</dbReference>
<organism evidence="2 3">
    <name type="scientific">Ruania alba</name>
    <dbReference type="NCBI Taxonomy" id="648782"/>
    <lineage>
        <taxon>Bacteria</taxon>
        <taxon>Bacillati</taxon>
        <taxon>Actinomycetota</taxon>
        <taxon>Actinomycetes</taxon>
        <taxon>Micrococcales</taxon>
        <taxon>Ruaniaceae</taxon>
        <taxon>Ruania</taxon>
    </lineage>
</organism>
<proteinExistence type="predicted"/>
<keyword evidence="1" id="KW-0732">Signal</keyword>